<dbReference type="EC" id="4.2.3.4" evidence="10"/>
<evidence type="ECO:0000256" key="8">
    <source>
        <dbReference type="ARBA" id="ARBA00023239"/>
    </source>
</evidence>
<comment type="caution">
    <text evidence="13">The sequence shown here is derived from an EMBL/GenBank/DDBJ whole genome shotgun (WGS) entry which is preliminary data.</text>
</comment>
<reference evidence="13 14" key="1">
    <citation type="submission" date="2023-11" db="EMBL/GenBank/DDBJ databases">
        <title>Winogradskyella pelagius sp. nov., isolated from coastal sediment.</title>
        <authorList>
            <person name="Li F."/>
        </authorList>
    </citation>
    <scope>NUCLEOTIDE SEQUENCE [LARGE SCALE GENOMIC DNA]</scope>
    <source>
        <strain evidence="13 14">KCTC 23502</strain>
    </source>
</reference>
<keyword evidence="7" id="KW-0520">NAD</keyword>
<dbReference type="Gene3D" id="3.40.50.1970">
    <property type="match status" value="1"/>
</dbReference>
<dbReference type="PANTHER" id="PTHR43622">
    <property type="entry name" value="3-DEHYDROQUINATE SYNTHASE"/>
    <property type="match status" value="1"/>
</dbReference>
<keyword evidence="4" id="KW-0479">Metal-binding</keyword>
<evidence type="ECO:0000313" key="13">
    <source>
        <dbReference type="EMBL" id="MDY2586668.1"/>
    </source>
</evidence>
<evidence type="ECO:0000256" key="9">
    <source>
        <dbReference type="ARBA" id="ARBA00023285"/>
    </source>
</evidence>
<dbReference type="EMBL" id="JAXDAE010000003">
    <property type="protein sequence ID" value="MDY2586668.1"/>
    <property type="molecule type" value="Genomic_DNA"/>
</dbReference>
<dbReference type="PANTHER" id="PTHR43622:SF1">
    <property type="entry name" value="3-DEHYDROQUINATE SYNTHASE"/>
    <property type="match status" value="1"/>
</dbReference>
<comment type="function">
    <text evidence="3">Catalyzes the conversion of 3-deoxy-D-arabino-heptulosonate 7-phosphate (DAHP) to dehydroquinate (DHQ).</text>
</comment>
<keyword evidence="9" id="KW-0170">Cobalt</keyword>
<gene>
    <name evidence="13" type="primary">aroB</name>
    <name evidence="13" type="ORF">SNF14_04920</name>
</gene>
<keyword evidence="14" id="KW-1185">Reference proteome</keyword>
<evidence type="ECO:0000256" key="6">
    <source>
        <dbReference type="ARBA" id="ARBA00022833"/>
    </source>
</evidence>
<keyword evidence="6" id="KW-0862">Zinc</keyword>
<keyword evidence="5" id="KW-0547">Nucleotide-binding</keyword>
<dbReference type="Proteomes" id="UP001285855">
    <property type="component" value="Unassembled WGS sequence"/>
</dbReference>
<dbReference type="InterPro" id="IPR030960">
    <property type="entry name" value="DHQS/DOIS_N"/>
</dbReference>
<dbReference type="InterPro" id="IPR030963">
    <property type="entry name" value="DHQ_synth_fam"/>
</dbReference>
<evidence type="ECO:0000256" key="4">
    <source>
        <dbReference type="ARBA" id="ARBA00022723"/>
    </source>
</evidence>
<protein>
    <recommendedName>
        <fullName evidence="10">3-dehydroquinate synthase</fullName>
        <ecNumber evidence="10">4.2.3.4</ecNumber>
    </recommendedName>
</protein>
<dbReference type="GO" id="GO:0003856">
    <property type="term" value="F:3-dehydroquinate synthase activity"/>
    <property type="evidence" value="ECO:0007669"/>
    <property type="project" value="UniProtKB-EC"/>
</dbReference>
<dbReference type="InterPro" id="IPR050071">
    <property type="entry name" value="Dehydroquinate_synthase"/>
</dbReference>
<dbReference type="Gene3D" id="1.20.1090.10">
    <property type="entry name" value="Dehydroquinate synthase-like - alpha domain"/>
    <property type="match status" value="1"/>
</dbReference>
<dbReference type="Pfam" id="PF24621">
    <property type="entry name" value="DHQS_C"/>
    <property type="match status" value="1"/>
</dbReference>
<keyword evidence="8 13" id="KW-0456">Lyase</keyword>
<feature type="domain" description="3-dehydroquinate synthase N-terminal" evidence="11">
    <location>
        <begin position="63"/>
        <end position="175"/>
    </location>
</feature>
<comment type="cofactor">
    <cofactor evidence="2">
        <name>Co(2+)</name>
        <dbReference type="ChEBI" id="CHEBI:48828"/>
    </cofactor>
</comment>
<dbReference type="NCBIfam" id="TIGR01357">
    <property type="entry name" value="aroB"/>
    <property type="match status" value="1"/>
</dbReference>
<dbReference type="CDD" id="cd08195">
    <property type="entry name" value="DHQS"/>
    <property type="match status" value="1"/>
</dbReference>
<evidence type="ECO:0000259" key="11">
    <source>
        <dbReference type="Pfam" id="PF01761"/>
    </source>
</evidence>
<evidence type="ECO:0000259" key="12">
    <source>
        <dbReference type="Pfam" id="PF24621"/>
    </source>
</evidence>
<evidence type="ECO:0000256" key="3">
    <source>
        <dbReference type="ARBA" id="ARBA00003485"/>
    </source>
</evidence>
<evidence type="ECO:0000256" key="10">
    <source>
        <dbReference type="NCBIfam" id="TIGR01357"/>
    </source>
</evidence>
<dbReference type="InterPro" id="IPR016037">
    <property type="entry name" value="DHQ_synth_AroB"/>
</dbReference>
<organism evidence="13 14">
    <name type="scientific">Winogradskyella aquimaris</name>
    <dbReference type="NCBI Taxonomy" id="864074"/>
    <lineage>
        <taxon>Bacteria</taxon>
        <taxon>Pseudomonadati</taxon>
        <taxon>Bacteroidota</taxon>
        <taxon>Flavobacteriia</taxon>
        <taxon>Flavobacteriales</taxon>
        <taxon>Flavobacteriaceae</taxon>
        <taxon>Winogradskyella</taxon>
    </lineage>
</organism>
<comment type="cofactor">
    <cofactor evidence="1">
        <name>NAD(+)</name>
        <dbReference type="ChEBI" id="CHEBI:57540"/>
    </cofactor>
</comment>
<sequence length="356" mass="39404">MKSIKTKSAIVHFNDSVYSELNAYIKANNPSKIFVLVDTNTHDACLPKFLSKVDSGEVVIEVMEMPEGEDHKTIDICTGVWEAMSEYNADRKSLMINLGGGVVTDLGGFVASTYMRGIDYINVPTSLLAMVDASVGGKTGVDLGNLKNQIGVISEGSMVLIDTSFLETLPHNHMISGYAEMLKHGLIYDKSYWNMLVNFENLEASALDNMIYDSVVIKNNIVTEDPTEKGLRKVLNFGHTLGHAIESYFLGNGDKIPLLHGEAIAIGMLLEAYISTKTIGLSTEEFKEIEKGILKTFSKIEINENDQKAIIDLLKYDKKNSHGKINFVLLEAIGKPKIDCEANNDLIIEAFEYYNK</sequence>
<dbReference type="RefSeq" id="WP_320555038.1">
    <property type="nucleotide sequence ID" value="NZ_JAXDAE010000003.1"/>
</dbReference>
<feature type="domain" description="3-dehydroquinate synthase C-terminal" evidence="12">
    <location>
        <begin position="177"/>
        <end position="320"/>
    </location>
</feature>
<dbReference type="PIRSF" id="PIRSF001455">
    <property type="entry name" value="DHQ_synth"/>
    <property type="match status" value="1"/>
</dbReference>
<accession>A0ABU5EM70</accession>
<dbReference type="Pfam" id="PF01761">
    <property type="entry name" value="DHQ_synthase"/>
    <property type="match status" value="1"/>
</dbReference>
<evidence type="ECO:0000256" key="7">
    <source>
        <dbReference type="ARBA" id="ARBA00023027"/>
    </source>
</evidence>
<evidence type="ECO:0000313" key="14">
    <source>
        <dbReference type="Proteomes" id="UP001285855"/>
    </source>
</evidence>
<dbReference type="SUPFAM" id="SSF56796">
    <property type="entry name" value="Dehydroquinate synthase-like"/>
    <property type="match status" value="1"/>
</dbReference>
<evidence type="ECO:0000256" key="2">
    <source>
        <dbReference type="ARBA" id="ARBA00001941"/>
    </source>
</evidence>
<dbReference type="InterPro" id="IPR056179">
    <property type="entry name" value="DHQS_C"/>
</dbReference>
<proteinExistence type="predicted"/>
<evidence type="ECO:0000256" key="5">
    <source>
        <dbReference type="ARBA" id="ARBA00022741"/>
    </source>
</evidence>
<name>A0ABU5EM70_9FLAO</name>
<evidence type="ECO:0000256" key="1">
    <source>
        <dbReference type="ARBA" id="ARBA00001911"/>
    </source>
</evidence>